<protein>
    <submittedName>
        <fullName evidence="2">Uncharacterized protein</fullName>
    </submittedName>
</protein>
<keyword evidence="1" id="KW-1133">Transmembrane helix</keyword>
<accession>A0A1I5Y219</accession>
<keyword evidence="1" id="KW-0812">Transmembrane</keyword>
<evidence type="ECO:0000313" key="3">
    <source>
        <dbReference type="Proteomes" id="UP000199137"/>
    </source>
</evidence>
<name>A0A1I5Y219_9PSEU</name>
<evidence type="ECO:0000313" key="2">
    <source>
        <dbReference type="EMBL" id="SFQ38301.1"/>
    </source>
</evidence>
<keyword evidence="1" id="KW-0472">Membrane</keyword>
<feature type="transmembrane region" description="Helical" evidence="1">
    <location>
        <begin position="12"/>
        <end position="36"/>
    </location>
</feature>
<reference evidence="2 3" key="1">
    <citation type="submission" date="2016-10" db="EMBL/GenBank/DDBJ databases">
        <authorList>
            <person name="de Groot N.N."/>
        </authorList>
    </citation>
    <scope>NUCLEOTIDE SEQUENCE [LARGE SCALE GENOMIC DNA]</scope>
    <source>
        <strain evidence="2 3">DSM 44637</strain>
    </source>
</reference>
<dbReference type="Proteomes" id="UP000199137">
    <property type="component" value="Unassembled WGS sequence"/>
</dbReference>
<organism evidence="2 3">
    <name type="scientific">Amycolatopsis rubida</name>
    <dbReference type="NCBI Taxonomy" id="112413"/>
    <lineage>
        <taxon>Bacteria</taxon>
        <taxon>Bacillati</taxon>
        <taxon>Actinomycetota</taxon>
        <taxon>Actinomycetes</taxon>
        <taxon>Pseudonocardiales</taxon>
        <taxon>Pseudonocardiaceae</taxon>
        <taxon>Amycolatopsis</taxon>
    </lineage>
</organism>
<dbReference type="STRING" id="112413.SAMN05421854_111165"/>
<dbReference type="AlphaFoldDB" id="A0A1I5Y219"/>
<gene>
    <name evidence="2" type="ORF">SAMN05421854_111165</name>
</gene>
<sequence>MSPKQAELRKWPGYAAAVWGVVFAIPSFVWVTGSIFGA</sequence>
<proteinExistence type="predicted"/>
<dbReference type="EMBL" id="FOWC01000011">
    <property type="protein sequence ID" value="SFQ38301.1"/>
    <property type="molecule type" value="Genomic_DNA"/>
</dbReference>
<evidence type="ECO:0000256" key="1">
    <source>
        <dbReference type="SAM" id="Phobius"/>
    </source>
</evidence>